<organism evidence="3 4">
    <name type="scientific">Penaeus vannamei</name>
    <name type="common">Whiteleg shrimp</name>
    <name type="synonym">Litopenaeus vannamei</name>
    <dbReference type="NCBI Taxonomy" id="6689"/>
    <lineage>
        <taxon>Eukaryota</taxon>
        <taxon>Metazoa</taxon>
        <taxon>Ecdysozoa</taxon>
        <taxon>Arthropoda</taxon>
        <taxon>Crustacea</taxon>
        <taxon>Multicrustacea</taxon>
        <taxon>Malacostraca</taxon>
        <taxon>Eumalacostraca</taxon>
        <taxon>Eucarida</taxon>
        <taxon>Decapoda</taxon>
        <taxon>Dendrobranchiata</taxon>
        <taxon>Penaeoidea</taxon>
        <taxon>Penaeidae</taxon>
        <taxon>Penaeus</taxon>
    </lineage>
</organism>
<dbReference type="SUPFAM" id="SSF56219">
    <property type="entry name" value="DNase I-like"/>
    <property type="match status" value="1"/>
</dbReference>
<feature type="compositionally biased region" description="Polar residues" evidence="1">
    <location>
        <begin position="547"/>
        <end position="565"/>
    </location>
</feature>
<evidence type="ECO:0000259" key="2">
    <source>
        <dbReference type="Pfam" id="PF14529"/>
    </source>
</evidence>
<dbReference type="GO" id="GO:0003824">
    <property type="term" value="F:catalytic activity"/>
    <property type="evidence" value="ECO:0007669"/>
    <property type="project" value="InterPro"/>
</dbReference>
<feature type="region of interest" description="Disordered" evidence="1">
    <location>
        <begin position="593"/>
        <end position="734"/>
    </location>
</feature>
<dbReference type="Proteomes" id="UP000283509">
    <property type="component" value="Unassembled WGS sequence"/>
</dbReference>
<feature type="region of interest" description="Disordered" evidence="1">
    <location>
        <begin position="536"/>
        <end position="573"/>
    </location>
</feature>
<accession>A0A3R7PQX8</accession>
<comment type="caution">
    <text evidence="3">The sequence shown here is derived from an EMBL/GenBank/DDBJ whole genome shotgun (WGS) entry which is preliminary data.</text>
</comment>
<evidence type="ECO:0000313" key="3">
    <source>
        <dbReference type="EMBL" id="ROT79848.1"/>
    </source>
</evidence>
<dbReference type="OrthoDB" id="409048at2759"/>
<feature type="domain" description="Endonuclease/exonuclease/phosphatase" evidence="2">
    <location>
        <begin position="103"/>
        <end position="191"/>
    </location>
</feature>
<reference evidence="3 4" key="2">
    <citation type="submission" date="2019-01" db="EMBL/GenBank/DDBJ databases">
        <title>The decoding of complex shrimp genome reveals the adaptation for benthos swimmer, frequently molting mechanism and breeding impact on genome.</title>
        <authorList>
            <person name="Sun Y."/>
            <person name="Gao Y."/>
            <person name="Yu Y."/>
        </authorList>
    </citation>
    <scope>NUCLEOTIDE SEQUENCE [LARGE SCALE GENOMIC DNA]</scope>
    <source>
        <tissue evidence="3">Muscle</tissue>
    </source>
</reference>
<dbReference type="Pfam" id="PF14529">
    <property type="entry name" value="Exo_endo_phos_2"/>
    <property type="match status" value="1"/>
</dbReference>
<protein>
    <submittedName>
        <fullName evidence="3">Putative growth/differentiation factor 11</fullName>
    </submittedName>
</protein>
<dbReference type="EMBL" id="QCYY01001184">
    <property type="protein sequence ID" value="ROT79848.1"/>
    <property type="molecule type" value="Genomic_DNA"/>
</dbReference>
<dbReference type="AlphaFoldDB" id="A0A3R7PQX8"/>
<evidence type="ECO:0000256" key="1">
    <source>
        <dbReference type="SAM" id="MobiDB-lite"/>
    </source>
</evidence>
<gene>
    <name evidence="3" type="ORF">C7M84_001416</name>
</gene>
<sequence>MSRSRIISFNAEGLSSVTADLLGTLRADVLCLQETHISSTPMNIQVPFMAVPFTSEIHPPQGISAISRRMGLKSFKLTVTSVYKPPAAPFAWPGNQNLRAGNTEHLGIGDFNSHNAIWGYNHNNKGGEEVELWALNQDLTLLHDAKRKPSFLSARWRRGYNPDLAFVTSRHSNNFEKSVLDPVPRSQHRPIAEPSMEICNSEYTQKLQKTVNPCLTEQSILHSEYQQAHESDRFAESAIEIGETLLNQISIDKRDRWQDMTHNSKTQVCTFHLNTRQANRNLRVRWENKELKNTKYPVHLAVALCFSTAEYCAPVWARSCHASAVDTELNQACRIITRNLKSTPLPAVHRMASIAPPAIRRDALTKQERDKQLNDCRHPLYAINRSTKLKSRKSFGTNLGLEGRSPAQHRLEQWELWDRSASYASVPPPSESLPNGSSFKRNEWVALNRARAKGNEWSWRLKDKQVAIHGLLAGHRVYLQELLSKERRSSHTHTHSLITLIPSLCPPQREQHSRDRSYRHGPSSLSQIFRTARHSPLGANHDVGFSSRLSEPITTPDSRPASQAANHDAEFSSRFAMTQRRLRLAESARTPMEKLMACSATDEFENPATDRRVREGDPATDRRVRERDPATDRRVRERDPATDRRVRERDPATDRRVRERDPATDRRVRERDPATDRRVRERDFENETQQQTDEFENETQQQTDEFENETQQQTDEFEKETQQQTDELEKETHQ</sequence>
<dbReference type="InterPro" id="IPR052560">
    <property type="entry name" value="RdDP_mobile_element"/>
</dbReference>
<keyword evidence="4" id="KW-1185">Reference proteome</keyword>
<dbReference type="InterPro" id="IPR036691">
    <property type="entry name" value="Endo/exonu/phosph_ase_sf"/>
</dbReference>
<name>A0A3R7PQX8_PENVA</name>
<evidence type="ECO:0000313" key="4">
    <source>
        <dbReference type="Proteomes" id="UP000283509"/>
    </source>
</evidence>
<dbReference type="InterPro" id="IPR005135">
    <property type="entry name" value="Endo/exonuclease/phosphatase"/>
</dbReference>
<dbReference type="Gene3D" id="3.60.10.10">
    <property type="entry name" value="Endonuclease/exonuclease/phosphatase"/>
    <property type="match status" value="1"/>
</dbReference>
<proteinExistence type="predicted"/>
<feature type="compositionally biased region" description="Basic and acidic residues" evidence="1">
    <location>
        <begin position="608"/>
        <end position="685"/>
    </location>
</feature>
<dbReference type="PANTHER" id="PTHR36688:SF1">
    <property type="entry name" value="ENDONUCLEASE_EXONUCLEASE_PHOSPHATASE DOMAIN-CONTAINING PROTEIN"/>
    <property type="match status" value="1"/>
</dbReference>
<feature type="compositionally biased region" description="Polar residues" evidence="1">
    <location>
        <begin position="687"/>
        <end position="714"/>
    </location>
</feature>
<dbReference type="PANTHER" id="PTHR36688">
    <property type="entry name" value="ENDO/EXONUCLEASE/PHOSPHATASE DOMAIN-CONTAINING PROTEIN"/>
    <property type="match status" value="1"/>
</dbReference>
<reference evidence="3 4" key="1">
    <citation type="submission" date="2018-04" db="EMBL/GenBank/DDBJ databases">
        <authorList>
            <person name="Zhang X."/>
            <person name="Yuan J."/>
            <person name="Li F."/>
            <person name="Xiang J."/>
        </authorList>
    </citation>
    <scope>NUCLEOTIDE SEQUENCE [LARGE SCALE GENOMIC DNA]</scope>
    <source>
        <tissue evidence="3">Muscle</tissue>
    </source>
</reference>